<dbReference type="CDD" id="cd19482">
    <property type="entry name" value="RecA-like_Thep1"/>
    <property type="match status" value="1"/>
</dbReference>
<proteinExistence type="inferred from homology"/>
<gene>
    <name evidence="4" type="ORF">LSINAPIS_LOCUS10102</name>
</gene>
<evidence type="ECO:0000256" key="1">
    <source>
        <dbReference type="ARBA" id="ARBA00022741"/>
    </source>
</evidence>
<keyword evidence="2" id="KW-0378">Hydrolase</keyword>
<evidence type="ECO:0000313" key="4">
    <source>
        <dbReference type="EMBL" id="VVC99173.1"/>
    </source>
</evidence>
<dbReference type="GO" id="GO:0017111">
    <property type="term" value="F:ribonucleoside triphosphate phosphatase activity"/>
    <property type="evidence" value="ECO:0007669"/>
    <property type="project" value="InterPro"/>
</dbReference>
<keyword evidence="1" id="KW-0547">Nucleotide-binding</keyword>
<protein>
    <recommendedName>
        <fullName evidence="6">AAA+ ATPase domain-containing protein</fullName>
    </recommendedName>
</protein>
<evidence type="ECO:0000256" key="3">
    <source>
        <dbReference type="ARBA" id="ARBA00022840"/>
    </source>
</evidence>
<keyword evidence="5" id="KW-1185">Reference proteome</keyword>
<dbReference type="NCBIfam" id="NF010248">
    <property type="entry name" value="PRK13695.1"/>
    <property type="match status" value="1"/>
</dbReference>
<organism evidence="4 5">
    <name type="scientific">Leptidea sinapis</name>
    <dbReference type="NCBI Taxonomy" id="189913"/>
    <lineage>
        <taxon>Eukaryota</taxon>
        <taxon>Metazoa</taxon>
        <taxon>Ecdysozoa</taxon>
        <taxon>Arthropoda</taxon>
        <taxon>Hexapoda</taxon>
        <taxon>Insecta</taxon>
        <taxon>Pterygota</taxon>
        <taxon>Neoptera</taxon>
        <taxon>Endopterygota</taxon>
        <taxon>Lepidoptera</taxon>
        <taxon>Glossata</taxon>
        <taxon>Ditrysia</taxon>
        <taxon>Papilionoidea</taxon>
        <taxon>Pieridae</taxon>
        <taxon>Dismorphiinae</taxon>
        <taxon>Leptidea</taxon>
    </lineage>
</organism>
<dbReference type="PANTHER" id="PTHR43146">
    <property type="entry name" value="CANCER-RELATED NUCLEOSIDE-TRIPHOSPHATASE"/>
    <property type="match status" value="1"/>
</dbReference>
<evidence type="ECO:0000313" key="5">
    <source>
        <dbReference type="Proteomes" id="UP000324832"/>
    </source>
</evidence>
<dbReference type="AlphaFoldDB" id="A0A5E4QLJ2"/>
<evidence type="ECO:0008006" key="6">
    <source>
        <dbReference type="Google" id="ProtNLM"/>
    </source>
</evidence>
<dbReference type="InterPro" id="IPR004948">
    <property type="entry name" value="Nuc-triphosphatase_THEP1"/>
</dbReference>
<keyword evidence="3" id="KW-0067">ATP-binding</keyword>
<evidence type="ECO:0000256" key="2">
    <source>
        <dbReference type="ARBA" id="ARBA00022801"/>
    </source>
</evidence>
<dbReference type="SUPFAM" id="SSF52540">
    <property type="entry name" value="P-loop containing nucleoside triphosphate hydrolases"/>
    <property type="match status" value="1"/>
</dbReference>
<accession>A0A5E4QLJ2</accession>
<dbReference type="HAMAP" id="MF_00796">
    <property type="entry name" value="NTPase_1"/>
    <property type="match status" value="1"/>
</dbReference>
<dbReference type="PANTHER" id="PTHR43146:SF1">
    <property type="entry name" value="CANCER-RELATED NUCLEOSIDE-TRIPHOSPHATASE"/>
    <property type="match status" value="1"/>
</dbReference>
<dbReference type="Proteomes" id="UP000324832">
    <property type="component" value="Unassembled WGS sequence"/>
</dbReference>
<dbReference type="Pfam" id="PF03266">
    <property type="entry name" value="NTPase_1"/>
    <property type="match status" value="1"/>
</dbReference>
<dbReference type="Gene3D" id="3.40.50.300">
    <property type="entry name" value="P-loop containing nucleotide triphosphate hydrolases"/>
    <property type="match status" value="1"/>
</dbReference>
<reference evidence="4 5" key="1">
    <citation type="submission" date="2017-07" db="EMBL/GenBank/DDBJ databases">
        <authorList>
            <person name="Talla V."/>
            <person name="Backstrom N."/>
        </authorList>
    </citation>
    <scope>NUCLEOTIDE SEQUENCE [LARGE SCALE GENOMIC DNA]</scope>
</reference>
<dbReference type="GO" id="GO:0005524">
    <property type="term" value="F:ATP binding"/>
    <property type="evidence" value="ECO:0007669"/>
    <property type="project" value="UniProtKB-KW"/>
</dbReference>
<name>A0A5E4QLJ2_9NEOP</name>
<dbReference type="InterPro" id="IPR027417">
    <property type="entry name" value="P-loop_NTPase"/>
</dbReference>
<sequence>MNYFVLTGDPGVGKTTLTKKLCSSLNKNGIKTVGFITEEVRRNRVREGFDIVALNGLRGRLARDQSLLDVPTKYAVGKYGVLIEEFESIALQSLHNVDVPKTCLIIDEIGKMELFSVAFKNKVKEIFSNNKYIVVATIPSRKSDALIESIRCRSKVWTVTRENRNNLHEEIMKEITSCFSNSN</sequence>
<dbReference type="EMBL" id="FZQP02004000">
    <property type="protein sequence ID" value="VVC99173.1"/>
    <property type="molecule type" value="Genomic_DNA"/>
</dbReference>